<dbReference type="EMBL" id="FZON01000004">
    <property type="protein sequence ID" value="SNS08844.1"/>
    <property type="molecule type" value="Genomic_DNA"/>
</dbReference>
<evidence type="ECO:0000256" key="1">
    <source>
        <dbReference type="SAM" id="Phobius"/>
    </source>
</evidence>
<dbReference type="Proteomes" id="UP000198440">
    <property type="component" value="Unassembled WGS sequence"/>
</dbReference>
<keyword evidence="1" id="KW-0812">Transmembrane</keyword>
<accession>A0A239BP75</accession>
<sequence length="71" mass="7812">MPGLREILTPARLLAVVAFVFGAYHLLIVSGVIAMSTMEMRLTHLMLALTLLFARKPAAKGLGSPARWMWC</sequence>
<name>A0A239BP75_9RHOB</name>
<gene>
    <name evidence="2" type="ORF">SAMN04488078_10045</name>
</gene>
<dbReference type="AlphaFoldDB" id="A0A239BP75"/>
<keyword evidence="1" id="KW-0472">Membrane</keyword>
<organism evidence="2 3">
    <name type="scientific">Antarctobacter heliothermus</name>
    <dbReference type="NCBI Taxonomy" id="74033"/>
    <lineage>
        <taxon>Bacteria</taxon>
        <taxon>Pseudomonadati</taxon>
        <taxon>Pseudomonadota</taxon>
        <taxon>Alphaproteobacteria</taxon>
        <taxon>Rhodobacterales</taxon>
        <taxon>Roseobacteraceae</taxon>
        <taxon>Antarctobacter</taxon>
    </lineage>
</organism>
<dbReference type="RefSeq" id="WP_245823139.1">
    <property type="nucleotide sequence ID" value="NZ_FZON01000004.1"/>
</dbReference>
<evidence type="ECO:0000313" key="3">
    <source>
        <dbReference type="Proteomes" id="UP000198440"/>
    </source>
</evidence>
<keyword evidence="1" id="KW-1133">Transmembrane helix</keyword>
<reference evidence="2 3" key="1">
    <citation type="submission" date="2017-06" db="EMBL/GenBank/DDBJ databases">
        <authorList>
            <person name="Kim H.J."/>
            <person name="Triplett B.A."/>
        </authorList>
    </citation>
    <scope>NUCLEOTIDE SEQUENCE [LARGE SCALE GENOMIC DNA]</scope>
    <source>
        <strain evidence="2 3">DSM 11445</strain>
    </source>
</reference>
<protein>
    <submittedName>
        <fullName evidence="2">Uncharacterized protein</fullName>
    </submittedName>
</protein>
<evidence type="ECO:0000313" key="2">
    <source>
        <dbReference type="EMBL" id="SNS08844.1"/>
    </source>
</evidence>
<feature type="transmembrane region" description="Helical" evidence="1">
    <location>
        <begin position="12"/>
        <end position="36"/>
    </location>
</feature>
<proteinExistence type="predicted"/>